<evidence type="ECO:0000256" key="4">
    <source>
        <dbReference type="ARBA" id="ARBA00022617"/>
    </source>
</evidence>
<reference evidence="14" key="1">
    <citation type="submission" date="2022-08" db="EMBL/GenBank/DDBJ databases">
        <authorList>
            <person name="Gutierrez-Valencia J."/>
        </authorList>
    </citation>
    <scope>NUCLEOTIDE SEQUENCE</scope>
</reference>
<dbReference type="PRINTS" id="PR00385">
    <property type="entry name" value="P450"/>
</dbReference>
<keyword evidence="9 12" id="KW-0408">Iron</keyword>
<dbReference type="GO" id="GO:0016705">
    <property type="term" value="F:oxidoreductase activity, acting on paired donors, with incorporation or reduction of molecular oxygen"/>
    <property type="evidence" value="ECO:0007669"/>
    <property type="project" value="InterPro"/>
</dbReference>
<keyword evidence="6 12" id="KW-0479">Metal-binding</keyword>
<evidence type="ECO:0000256" key="2">
    <source>
        <dbReference type="ARBA" id="ARBA00004167"/>
    </source>
</evidence>
<keyword evidence="5" id="KW-0812">Transmembrane</keyword>
<dbReference type="PANTHER" id="PTHR47944">
    <property type="entry name" value="CYTOCHROME P450 98A9"/>
    <property type="match status" value="1"/>
</dbReference>
<dbReference type="GO" id="GO:0004497">
    <property type="term" value="F:monooxygenase activity"/>
    <property type="evidence" value="ECO:0007669"/>
    <property type="project" value="UniProtKB-KW"/>
</dbReference>
<keyword evidence="15" id="KW-1185">Reference proteome</keyword>
<dbReference type="CDD" id="cd20656">
    <property type="entry name" value="CYP98"/>
    <property type="match status" value="1"/>
</dbReference>
<dbReference type="PROSITE" id="PS00086">
    <property type="entry name" value="CYTOCHROME_P450"/>
    <property type="match status" value="1"/>
</dbReference>
<dbReference type="AlphaFoldDB" id="A0AAV0RET0"/>
<feature type="binding site" description="axial binding residue" evidence="12">
    <location>
        <position position="440"/>
    </location>
    <ligand>
        <name>heme</name>
        <dbReference type="ChEBI" id="CHEBI:30413"/>
    </ligand>
    <ligandPart>
        <name>Fe</name>
        <dbReference type="ChEBI" id="CHEBI:18248"/>
    </ligandPart>
</feature>
<dbReference type="InterPro" id="IPR001128">
    <property type="entry name" value="Cyt_P450"/>
</dbReference>
<dbReference type="GO" id="GO:0016020">
    <property type="term" value="C:membrane"/>
    <property type="evidence" value="ECO:0007669"/>
    <property type="project" value="UniProtKB-SubCell"/>
</dbReference>
<dbReference type="Gene3D" id="1.10.630.10">
    <property type="entry name" value="Cytochrome P450"/>
    <property type="match status" value="1"/>
</dbReference>
<dbReference type="SUPFAM" id="SSF48264">
    <property type="entry name" value="Cytochrome P450"/>
    <property type="match status" value="1"/>
</dbReference>
<keyword evidence="11" id="KW-0472">Membrane</keyword>
<keyword evidence="4 12" id="KW-0349">Heme</keyword>
<name>A0AAV0RET0_9ROSI</name>
<dbReference type="Pfam" id="PF00067">
    <property type="entry name" value="p450"/>
    <property type="match status" value="1"/>
</dbReference>
<evidence type="ECO:0000256" key="8">
    <source>
        <dbReference type="ARBA" id="ARBA00023002"/>
    </source>
</evidence>
<dbReference type="InterPro" id="IPR002401">
    <property type="entry name" value="Cyt_P450_E_grp-I"/>
</dbReference>
<evidence type="ECO:0000256" key="7">
    <source>
        <dbReference type="ARBA" id="ARBA00022989"/>
    </source>
</evidence>
<evidence type="ECO:0000256" key="1">
    <source>
        <dbReference type="ARBA" id="ARBA00001971"/>
    </source>
</evidence>
<keyword evidence="10 13" id="KW-0503">Monooxygenase</keyword>
<organism evidence="14 15">
    <name type="scientific">Linum tenue</name>
    <dbReference type="NCBI Taxonomy" id="586396"/>
    <lineage>
        <taxon>Eukaryota</taxon>
        <taxon>Viridiplantae</taxon>
        <taxon>Streptophyta</taxon>
        <taxon>Embryophyta</taxon>
        <taxon>Tracheophyta</taxon>
        <taxon>Spermatophyta</taxon>
        <taxon>Magnoliopsida</taxon>
        <taxon>eudicotyledons</taxon>
        <taxon>Gunneridae</taxon>
        <taxon>Pentapetalae</taxon>
        <taxon>rosids</taxon>
        <taxon>fabids</taxon>
        <taxon>Malpighiales</taxon>
        <taxon>Linaceae</taxon>
        <taxon>Linum</taxon>
    </lineage>
</organism>
<comment type="similarity">
    <text evidence="3 13">Belongs to the cytochrome P450 family.</text>
</comment>
<dbReference type="GO" id="GO:0005506">
    <property type="term" value="F:iron ion binding"/>
    <property type="evidence" value="ECO:0007669"/>
    <property type="project" value="InterPro"/>
</dbReference>
<dbReference type="PANTHER" id="PTHR47944:SF10">
    <property type="entry name" value="CYTOCHROME P450 98A9"/>
    <property type="match status" value="1"/>
</dbReference>
<accession>A0AAV0RET0</accession>
<evidence type="ECO:0000256" key="13">
    <source>
        <dbReference type="RuleBase" id="RU000461"/>
    </source>
</evidence>
<proteinExistence type="inferred from homology"/>
<dbReference type="Proteomes" id="UP001154282">
    <property type="component" value="Unassembled WGS sequence"/>
</dbReference>
<keyword evidence="8 13" id="KW-0560">Oxidoreductase</keyword>
<evidence type="ECO:0000313" key="15">
    <source>
        <dbReference type="Proteomes" id="UP001154282"/>
    </source>
</evidence>
<evidence type="ECO:0000256" key="9">
    <source>
        <dbReference type="ARBA" id="ARBA00023004"/>
    </source>
</evidence>
<evidence type="ECO:0000256" key="3">
    <source>
        <dbReference type="ARBA" id="ARBA00010617"/>
    </source>
</evidence>
<keyword evidence="7" id="KW-1133">Transmembrane helix</keyword>
<evidence type="ECO:0000256" key="6">
    <source>
        <dbReference type="ARBA" id="ARBA00022723"/>
    </source>
</evidence>
<comment type="subcellular location">
    <subcellularLocation>
        <location evidence="2">Membrane</location>
        <topology evidence="2">Single-pass membrane protein</topology>
    </subcellularLocation>
</comment>
<dbReference type="PRINTS" id="PR00463">
    <property type="entry name" value="EP450I"/>
</dbReference>
<evidence type="ECO:0000256" key="11">
    <source>
        <dbReference type="ARBA" id="ARBA00023136"/>
    </source>
</evidence>
<evidence type="ECO:0000313" key="14">
    <source>
        <dbReference type="EMBL" id="CAI0554992.1"/>
    </source>
</evidence>
<protein>
    <submittedName>
        <fullName evidence="14">Uncharacterized protein</fullName>
    </submittedName>
</protein>
<gene>
    <name evidence="14" type="ORF">LITE_LOCUS47412</name>
</gene>
<dbReference type="InterPro" id="IPR017972">
    <property type="entry name" value="Cyt_P450_CS"/>
</dbReference>
<dbReference type="GO" id="GO:0020037">
    <property type="term" value="F:heme binding"/>
    <property type="evidence" value="ECO:0007669"/>
    <property type="project" value="InterPro"/>
</dbReference>
<evidence type="ECO:0000256" key="5">
    <source>
        <dbReference type="ARBA" id="ARBA00022692"/>
    </source>
</evidence>
<dbReference type="EMBL" id="CAMGYJ010000010">
    <property type="protein sequence ID" value="CAI0554992.1"/>
    <property type="molecule type" value="Genomic_DNA"/>
</dbReference>
<sequence>MALSLILIVVSLLASLPLLYSLLYRLRFKLPPGPRPLPVVGNLYDIKPVRFRCFAEWADRYGPIISVWFGSTLNVVVSSTALAKEVLKEHDQQLADRHRSRSAAKFSRDGQDLIWADYGPHYVKVRRVCTVELFTPKRLEALRPIREDEVTAMVEVVLILAEKSLQVKKYLGAVAFNNITRLAFGKRFVDSEGVMDEQGLDFKAIVSNGLKLGASLSMAEHIEWLRWMFPLEEGAFAQHGARRDRLTRAIMEEHTEARKKSGDTKQHFVDALLTLKENNRGHKTIDYVIENFETLQDMITAGMDTTAISSEWAMAEIIKHPRVQQKLHDEMDRVIGFERVMIESDFSSLHYLQCVVKESLRLHPPTPLMLPHRSNANVKIGGYDVPKGSNVHVNVWAVARDPAVWKDPLEFRPERFMEEDVDMKGHDFRLLPFGAGRRVCPGAQLGINLVTSMLGHLLHHFQWSSPEGVKPEEIDMLENPGLVTYMRTPVMATATPRLPSHLYKRVAAEM</sequence>
<dbReference type="FunFam" id="1.10.630.10:FF:000039">
    <property type="entry name" value="Cytochrome P450"/>
    <property type="match status" value="1"/>
</dbReference>
<dbReference type="InterPro" id="IPR036396">
    <property type="entry name" value="Cyt_P450_sf"/>
</dbReference>
<evidence type="ECO:0000256" key="12">
    <source>
        <dbReference type="PIRSR" id="PIRSR602401-1"/>
    </source>
</evidence>
<comment type="cofactor">
    <cofactor evidence="1 12">
        <name>heme</name>
        <dbReference type="ChEBI" id="CHEBI:30413"/>
    </cofactor>
</comment>
<comment type="caution">
    <text evidence="14">The sequence shown here is derived from an EMBL/GenBank/DDBJ whole genome shotgun (WGS) entry which is preliminary data.</text>
</comment>
<evidence type="ECO:0000256" key="10">
    <source>
        <dbReference type="ARBA" id="ARBA00023033"/>
    </source>
</evidence>